<dbReference type="eggNOG" id="COG3129">
    <property type="taxonomic scope" value="Bacteria"/>
</dbReference>
<evidence type="ECO:0000256" key="5">
    <source>
        <dbReference type="ARBA" id="ARBA00022691"/>
    </source>
</evidence>
<dbReference type="CDD" id="cd02440">
    <property type="entry name" value="AdoMet_MTases"/>
    <property type="match status" value="1"/>
</dbReference>
<keyword evidence="2 6" id="KW-0698">rRNA processing</keyword>
<keyword evidence="1 6" id="KW-0963">Cytoplasm</keyword>
<evidence type="ECO:0000256" key="3">
    <source>
        <dbReference type="ARBA" id="ARBA00022603"/>
    </source>
</evidence>
<accession>F5ZBX4</accession>
<dbReference type="EMBL" id="CP002339">
    <property type="protein sequence ID" value="AEF02212.1"/>
    <property type="molecule type" value="Genomic_DNA"/>
</dbReference>
<dbReference type="InterPro" id="IPR010286">
    <property type="entry name" value="METTL16/RlmF"/>
</dbReference>
<keyword evidence="8" id="KW-1185">Reference proteome</keyword>
<dbReference type="Pfam" id="PF05971">
    <property type="entry name" value="Methyltransf_10"/>
    <property type="match status" value="1"/>
</dbReference>
<sequence>MAITKPANSNASTSMHTRNLHRNGYPMAALCQAHPALSGYVINAKSGKKSIDFANQDAVKALNAALLIHYYGLKTWDIPNGYLCPPVPGRADYIHGIADVLARSNGGVIPKGDEVKGLDVGIGANAIYPIIGSQSYGWQFVGSDIDAVSVKSAKSIANKNPKLSPLLSVRKQPNKAKIFEGIIQPNEHFTFTMCNPPFHKSAEAAALGSERKAIGLKGNKQKRSGKKPRVDIQANTNAHTSAKAKPDISSVKLNFAGTGNELWCEGGELAFIQRMIIESVAFKTQVDWFTCLVSKSDHLKPIETSINYYGATKFLKVDMGQGQKQSRFVAWTFVE</sequence>
<dbReference type="SUPFAM" id="SSF53335">
    <property type="entry name" value="S-adenosyl-L-methionine-dependent methyltransferases"/>
    <property type="match status" value="1"/>
</dbReference>
<gene>
    <name evidence="6" type="primary">rlmF</name>
    <name evidence="7" type="ordered locus">ambt_03300</name>
</gene>
<dbReference type="PIRSF" id="PIRSF029038">
    <property type="entry name" value="Mtase_YbiN_prd"/>
    <property type="match status" value="1"/>
</dbReference>
<name>F5ZBX4_ALTNA</name>
<dbReference type="Proteomes" id="UP000000683">
    <property type="component" value="Chromosome"/>
</dbReference>
<keyword evidence="3 6" id="KW-0489">Methyltransferase</keyword>
<dbReference type="GO" id="GO:0052907">
    <property type="term" value="F:23S rRNA (adenine(1618)-N(6))-methyltransferase activity"/>
    <property type="evidence" value="ECO:0007669"/>
    <property type="project" value="UniProtKB-EC"/>
</dbReference>
<comment type="function">
    <text evidence="6">Specifically methylates the adenine in position 1618 of 23S rRNA.</text>
</comment>
<comment type="catalytic activity">
    <reaction evidence="6">
        <text>adenosine(1618) in 23S rRNA + S-adenosyl-L-methionine = N(6)-methyladenosine(1618) in 23S rRNA + S-adenosyl-L-homocysteine + H(+)</text>
        <dbReference type="Rhea" id="RHEA:16497"/>
        <dbReference type="Rhea" id="RHEA-COMP:10229"/>
        <dbReference type="Rhea" id="RHEA-COMP:10231"/>
        <dbReference type="ChEBI" id="CHEBI:15378"/>
        <dbReference type="ChEBI" id="CHEBI:57856"/>
        <dbReference type="ChEBI" id="CHEBI:59789"/>
        <dbReference type="ChEBI" id="CHEBI:74411"/>
        <dbReference type="ChEBI" id="CHEBI:74449"/>
        <dbReference type="EC" id="2.1.1.181"/>
    </reaction>
</comment>
<evidence type="ECO:0000256" key="6">
    <source>
        <dbReference type="HAMAP-Rule" id="MF_01848"/>
    </source>
</evidence>
<evidence type="ECO:0000313" key="7">
    <source>
        <dbReference type="EMBL" id="AEF02212.1"/>
    </source>
</evidence>
<dbReference type="InterPro" id="IPR029063">
    <property type="entry name" value="SAM-dependent_MTases_sf"/>
</dbReference>
<keyword evidence="4 6" id="KW-0808">Transferase</keyword>
<protein>
    <recommendedName>
        <fullName evidence="6">Ribosomal RNA large subunit methyltransferase F</fullName>
        <ecNumber evidence="6">2.1.1.181</ecNumber>
    </recommendedName>
    <alternativeName>
        <fullName evidence="6">23S rRNA mA1618 methyltransferase</fullName>
    </alternativeName>
    <alternativeName>
        <fullName evidence="6">rRNA adenine N-6-methyltransferase</fullName>
    </alternativeName>
</protein>
<comment type="subcellular location">
    <subcellularLocation>
        <location evidence="6">Cytoplasm</location>
    </subcellularLocation>
</comment>
<dbReference type="AlphaFoldDB" id="F5ZBX4"/>
<dbReference type="HOGENOM" id="CLU_027534_3_0_6"/>
<dbReference type="KEGG" id="alt:ambt_03300"/>
<dbReference type="EC" id="2.1.1.181" evidence="6"/>
<evidence type="ECO:0000313" key="8">
    <source>
        <dbReference type="Proteomes" id="UP000000683"/>
    </source>
</evidence>
<evidence type="ECO:0000256" key="1">
    <source>
        <dbReference type="ARBA" id="ARBA00022490"/>
    </source>
</evidence>
<dbReference type="HAMAP" id="MF_01848">
    <property type="entry name" value="23SrRNA_methyltr_F"/>
    <property type="match status" value="1"/>
</dbReference>
<dbReference type="GO" id="GO:0070475">
    <property type="term" value="P:rRNA base methylation"/>
    <property type="evidence" value="ECO:0007669"/>
    <property type="project" value="TreeGrafter"/>
</dbReference>
<dbReference type="Gene3D" id="3.40.50.150">
    <property type="entry name" value="Vaccinia Virus protein VP39"/>
    <property type="match status" value="1"/>
</dbReference>
<dbReference type="InterPro" id="IPR016909">
    <property type="entry name" value="rRNA_lsu_MeTfrase_F"/>
</dbReference>
<dbReference type="PANTHER" id="PTHR13393">
    <property type="entry name" value="SAM-DEPENDENT METHYLTRANSFERASE"/>
    <property type="match status" value="1"/>
</dbReference>
<dbReference type="GO" id="GO:0005737">
    <property type="term" value="C:cytoplasm"/>
    <property type="evidence" value="ECO:0007669"/>
    <property type="project" value="UniProtKB-SubCell"/>
</dbReference>
<comment type="similarity">
    <text evidence="6">Belongs to the methyltransferase superfamily. METTL16/RlmF family.</text>
</comment>
<evidence type="ECO:0000256" key="2">
    <source>
        <dbReference type="ARBA" id="ARBA00022552"/>
    </source>
</evidence>
<reference evidence="7 8" key="1">
    <citation type="journal article" date="2011" name="J. Bacteriol.">
        <title>Complete genome sequence of the polycyclic aromatic hydrocarbon-degrading bacterium Alteromonas sp. strain SN2.</title>
        <authorList>
            <person name="Jin H.M."/>
            <person name="Jeong H."/>
            <person name="Moon E.J."/>
            <person name="Math R.K."/>
            <person name="Lee K."/>
            <person name="Kim H.J."/>
            <person name="Jeon C.O."/>
            <person name="Oh T.K."/>
            <person name="Kim J.F."/>
        </authorList>
    </citation>
    <scope>NUCLEOTIDE SEQUENCE [LARGE SCALE GENOMIC DNA]</scope>
    <source>
        <strain evidence="8">JCM 17741 / KACC 18427 / KCTC 11700BP / SN2</strain>
    </source>
</reference>
<evidence type="ECO:0000256" key="4">
    <source>
        <dbReference type="ARBA" id="ARBA00022679"/>
    </source>
</evidence>
<keyword evidence="5 6" id="KW-0949">S-adenosyl-L-methionine</keyword>
<dbReference type="NCBIfam" id="NF008725">
    <property type="entry name" value="PRK11727.1"/>
    <property type="match status" value="1"/>
</dbReference>
<organism evidence="7 8">
    <name type="scientific">Alteromonas naphthalenivorans</name>
    <dbReference type="NCBI Taxonomy" id="715451"/>
    <lineage>
        <taxon>Bacteria</taxon>
        <taxon>Pseudomonadati</taxon>
        <taxon>Pseudomonadota</taxon>
        <taxon>Gammaproteobacteria</taxon>
        <taxon>Alteromonadales</taxon>
        <taxon>Alteromonadaceae</taxon>
        <taxon>Alteromonas/Salinimonas group</taxon>
        <taxon>Alteromonas</taxon>
    </lineage>
</organism>
<dbReference type="PANTHER" id="PTHR13393:SF0">
    <property type="entry name" value="RNA N6-ADENOSINE-METHYLTRANSFERASE METTL16"/>
    <property type="match status" value="1"/>
</dbReference>
<proteinExistence type="inferred from homology"/>